<dbReference type="Proteomes" id="UP000488506">
    <property type="component" value="Unassembled WGS sequence"/>
</dbReference>
<evidence type="ECO:0000313" key="2">
    <source>
        <dbReference type="Proteomes" id="UP000488506"/>
    </source>
</evidence>
<dbReference type="AlphaFoldDB" id="A0A833L2I1"/>
<evidence type="ECO:0008006" key="3">
    <source>
        <dbReference type="Google" id="ProtNLM"/>
    </source>
</evidence>
<dbReference type="InterPro" id="IPR028994">
    <property type="entry name" value="Integrin_alpha_N"/>
</dbReference>
<protein>
    <recommendedName>
        <fullName evidence="3">VCBS repeat-containing protein</fullName>
    </recommendedName>
</protein>
<sequence>MNIMKILNKYKIALLAIGFLGFYLLFLWNCKALYRIGKIMFYETKQHLYFEKDIDGDGVDEKIIFSIRGFFCRDCWTEGRVEITKNDRKIYQSCNLATWVKAVKIYDINKDGNQEIICKWADGNVFDLDIIGLYKNEYKELLGASGKDVKIFDIDKDGIEEIIEYWRDYDKPFDTYAAVLYRWNGSEYSLWKQGVPVVLDPMKGDRLILGRGKIAVLK</sequence>
<dbReference type="EMBL" id="WPAF01000056">
    <property type="protein sequence ID" value="KAF0132491.1"/>
    <property type="molecule type" value="Genomic_DNA"/>
</dbReference>
<evidence type="ECO:0000313" key="1">
    <source>
        <dbReference type="EMBL" id="KAF0132491.1"/>
    </source>
</evidence>
<gene>
    <name evidence="1" type="ORF">FD145_1633</name>
</gene>
<reference evidence="1 2" key="1">
    <citation type="submission" date="2019-12" db="EMBL/GenBank/DDBJ databases">
        <authorList>
            <person name="Wolfe R."/>
            <person name="Danczak R."/>
            <person name="Wilkins M."/>
        </authorList>
    </citation>
    <scope>NUCLEOTIDE SEQUENCE [LARGE SCALE GENOMIC DNA]</scope>
    <source>
        <strain evidence="1">X2_MaxBin.013</strain>
    </source>
</reference>
<proteinExistence type="predicted"/>
<name>A0A833L2I1_UNCSA</name>
<comment type="caution">
    <text evidence="1">The sequence shown here is derived from an EMBL/GenBank/DDBJ whole genome shotgun (WGS) entry which is preliminary data.</text>
</comment>
<organism evidence="1 2">
    <name type="scientific">Candidatus Saganbacteria bacterium</name>
    <dbReference type="NCBI Taxonomy" id="2575572"/>
    <lineage>
        <taxon>Bacteria</taxon>
        <taxon>Bacillati</taxon>
        <taxon>Saganbacteria</taxon>
    </lineage>
</organism>
<accession>A0A833L2I1</accession>
<dbReference type="SUPFAM" id="SSF69318">
    <property type="entry name" value="Integrin alpha N-terminal domain"/>
    <property type="match status" value="1"/>
</dbReference>